<dbReference type="InterPro" id="IPR036390">
    <property type="entry name" value="WH_DNA-bd_sf"/>
</dbReference>
<keyword evidence="5" id="KW-1185">Reference proteome</keyword>
<reference evidence="4" key="1">
    <citation type="submission" date="2022-06" db="EMBL/GenBank/DDBJ databases">
        <authorList>
            <person name="Dietemann V."/>
            <person name="Ory F."/>
            <person name="Dainat B."/>
            <person name="Oberhansli S."/>
        </authorList>
    </citation>
    <scope>NUCLEOTIDE SEQUENCE</scope>
    <source>
        <strain evidence="4">Ena-SAMPLE-TAB-26-04-2022-14:26:32:270-5432</strain>
    </source>
</reference>
<dbReference type="InterPro" id="IPR001034">
    <property type="entry name" value="DeoR_HTH"/>
</dbReference>
<dbReference type="Gene3D" id="1.10.10.10">
    <property type="entry name" value="Winged helix-like DNA-binding domain superfamily/Winged helix DNA-binding domain"/>
    <property type="match status" value="1"/>
</dbReference>
<sequence length="312" mass="35576">MKIDRLLNIIILLLNRPIVQAKDLAERFEVSIRTIYRDIDAINQAGIPIVTFQGANGGIGLAEGYRLDRNLLTNEELAAIVTALQSVSSSYPDEGHAMLVEKISSIIPASEAEDFQFRTKQFVVDLSPWGNHDKLEAMILTLKKAIEERQAVRFSYRNAEGEGTERTVHPYTLVLKGHAWYLYAYCTGKVGFRFFKLVRMKRLEPLDTRFEREDISLEERPWDKEWHAPERLVSLKLRFGPGIRHAAEEWFGAESLQEEETGHSIANVSLPDNAWLYGFILSFGPEAEVLEPESVRLRIRDLAAGITANYRE</sequence>
<dbReference type="Pfam" id="PF25583">
    <property type="entry name" value="WCX"/>
    <property type="match status" value="1"/>
</dbReference>
<dbReference type="PANTHER" id="PTHR34580">
    <property type="match status" value="1"/>
</dbReference>
<keyword evidence="2" id="KW-0804">Transcription</keyword>
<dbReference type="InterPro" id="IPR013196">
    <property type="entry name" value="HTH_11"/>
</dbReference>
<comment type="caution">
    <text evidence="4">The sequence shown here is derived from an EMBL/GenBank/DDBJ whole genome shotgun (WGS) entry which is preliminary data.</text>
</comment>
<dbReference type="Pfam" id="PF13280">
    <property type="entry name" value="WYL"/>
    <property type="match status" value="1"/>
</dbReference>
<feature type="domain" description="HTH deoR-type" evidence="3">
    <location>
        <begin position="2"/>
        <end position="57"/>
    </location>
</feature>
<protein>
    <submittedName>
        <fullName evidence="4">YafY family transcriptional regulator</fullName>
    </submittedName>
</protein>
<keyword evidence="1" id="KW-0805">Transcription regulation</keyword>
<evidence type="ECO:0000259" key="3">
    <source>
        <dbReference type="PROSITE" id="PS51000"/>
    </source>
</evidence>
<dbReference type="InterPro" id="IPR051534">
    <property type="entry name" value="CBASS_pafABC_assoc_protein"/>
</dbReference>
<gene>
    <name evidence="4" type="ORF">WJ0W_003032</name>
</gene>
<dbReference type="Proteomes" id="UP001154322">
    <property type="component" value="Unassembled WGS sequence"/>
</dbReference>
<evidence type="ECO:0000256" key="1">
    <source>
        <dbReference type="ARBA" id="ARBA00023015"/>
    </source>
</evidence>
<proteinExistence type="predicted"/>
<dbReference type="Pfam" id="PF08279">
    <property type="entry name" value="HTH_11"/>
    <property type="match status" value="1"/>
</dbReference>
<evidence type="ECO:0000256" key="2">
    <source>
        <dbReference type="ARBA" id="ARBA00023163"/>
    </source>
</evidence>
<dbReference type="InterPro" id="IPR026881">
    <property type="entry name" value="WYL_dom"/>
</dbReference>
<dbReference type="PIRSF" id="PIRSF016838">
    <property type="entry name" value="PafC"/>
    <property type="match status" value="1"/>
</dbReference>
<dbReference type="RefSeq" id="WP_213427182.1">
    <property type="nucleotide sequence ID" value="NZ_AP031286.1"/>
</dbReference>
<organism evidence="4 5">
    <name type="scientific">Paenibacillus melissococcoides</name>
    <dbReference type="NCBI Taxonomy" id="2912268"/>
    <lineage>
        <taxon>Bacteria</taxon>
        <taxon>Bacillati</taxon>
        <taxon>Bacillota</taxon>
        <taxon>Bacilli</taxon>
        <taxon>Bacillales</taxon>
        <taxon>Paenibacillaceae</taxon>
        <taxon>Paenibacillus</taxon>
    </lineage>
</organism>
<dbReference type="SUPFAM" id="SSF46785">
    <property type="entry name" value="Winged helix' DNA-binding domain"/>
    <property type="match status" value="1"/>
</dbReference>
<name>A0ABM9G2D4_9BACL</name>
<dbReference type="InterPro" id="IPR036388">
    <property type="entry name" value="WH-like_DNA-bd_sf"/>
</dbReference>
<dbReference type="PROSITE" id="PS51000">
    <property type="entry name" value="HTH_DEOR_2"/>
    <property type="match status" value="1"/>
</dbReference>
<dbReference type="InterPro" id="IPR057727">
    <property type="entry name" value="WCX_dom"/>
</dbReference>
<dbReference type="PANTHER" id="PTHR34580:SF8">
    <property type="entry name" value="WYL DOMAIN-CONTAINING PROTEIN"/>
    <property type="match status" value="1"/>
</dbReference>
<dbReference type="EMBL" id="CALYLO010000004">
    <property type="protein sequence ID" value="CAH8245797.1"/>
    <property type="molecule type" value="Genomic_DNA"/>
</dbReference>
<evidence type="ECO:0000313" key="5">
    <source>
        <dbReference type="Proteomes" id="UP001154322"/>
    </source>
</evidence>
<dbReference type="InterPro" id="IPR028349">
    <property type="entry name" value="PafC-like"/>
</dbReference>
<evidence type="ECO:0000313" key="4">
    <source>
        <dbReference type="EMBL" id="CAH8245797.1"/>
    </source>
</evidence>
<accession>A0ABM9G2D4</accession>
<dbReference type="PROSITE" id="PS52050">
    <property type="entry name" value="WYL"/>
    <property type="match status" value="1"/>
</dbReference>